<dbReference type="InterPro" id="IPR036871">
    <property type="entry name" value="PX_dom_sf"/>
</dbReference>
<comment type="caution">
    <text evidence="5">The sequence shown here is derived from an EMBL/GenBank/DDBJ whole genome shotgun (WGS) entry which is preliminary data.</text>
</comment>
<dbReference type="GO" id="GO:0035091">
    <property type="term" value="F:phosphatidylinositol binding"/>
    <property type="evidence" value="ECO:0007669"/>
    <property type="project" value="InterPro"/>
</dbReference>
<dbReference type="Proteomes" id="UP001165289">
    <property type="component" value="Unassembled WGS sequence"/>
</dbReference>
<gene>
    <name evidence="5" type="ORF">LOD99_3756</name>
</gene>
<keyword evidence="6" id="KW-1185">Reference proteome</keyword>
<dbReference type="PROSITE" id="PS50195">
    <property type="entry name" value="PX"/>
    <property type="match status" value="1"/>
</dbReference>
<name>A0AAV7JYZ5_9METZ</name>
<feature type="domain" description="PX" evidence="4">
    <location>
        <begin position="19"/>
        <end position="136"/>
    </location>
</feature>
<dbReference type="GO" id="GO:0016176">
    <property type="term" value="F:superoxide-generating NADPH oxidase activator activity"/>
    <property type="evidence" value="ECO:0007669"/>
    <property type="project" value="TreeGrafter"/>
</dbReference>
<dbReference type="SMART" id="SM00326">
    <property type="entry name" value="SH3"/>
    <property type="match status" value="1"/>
</dbReference>
<dbReference type="PROSITE" id="PS50002">
    <property type="entry name" value="SH3"/>
    <property type="match status" value="1"/>
</dbReference>
<sequence>MTDLLTVRSGKTIDPDAHYTPCAAVITDVEKRRGISKYYVYIIEVTTQGNLKYNVYRRYAQFFEMHQNLTDSCTSEQAKSIPLLPPKIYFGRSAVREVATERMPLLNDFLNRLISKPDLLRKGCVRDFLMQSIDDGKPYEFQNPILKSPVQSRKGSSEIVKALTPKINIARSNPAMSAPKTGPRALVLFEYFATNQEELTLMVGKTIELIRHVDSLWLEGKYLGKQGIFPANYVRIIEPLDKGMDEFDFSDEWDDEDEETFFTVFYKGVPRQIEIDPSKVQSPSYQDLITKVRGKLRVTDVVLNFRDREGDLVAILDDSDIRIMLSESFYNPNNKKYNCTSWALYVTKHGDYSQYNIDPYN</sequence>
<dbReference type="Gene3D" id="3.30.1520.10">
    <property type="entry name" value="Phox-like domain"/>
    <property type="match status" value="1"/>
</dbReference>
<dbReference type="Gene3D" id="2.30.30.40">
    <property type="entry name" value="SH3 Domains"/>
    <property type="match status" value="1"/>
</dbReference>
<evidence type="ECO:0000313" key="5">
    <source>
        <dbReference type="EMBL" id="KAI6653231.1"/>
    </source>
</evidence>
<dbReference type="InterPro" id="IPR051228">
    <property type="entry name" value="NADPH_Oxidase/PX-Domain"/>
</dbReference>
<dbReference type="InterPro" id="IPR001452">
    <property type="entry name" value="SH3_domain"/>
</dbReference>
<dbReference type="SUPFAM" id="SSF50044">
    <property type="entry name" value="SH3-domain"/>
    <property type="match status" value="1"/>
</dbReference>
<proteinExistence type="predicted"/>
<organism evidence="5 6">
    <name type="scientific">Oopsacas minuta</name>
    <dbReference type="NCBI Taxonomy" id="111878"/>
    <lineage>
        <taxon>Eukaryota</taxon>
        <taxon>Metazoa</taxon>
        <taxon>Porifera</taxon>
        <taxon>Hexactinellida</taxon>
        <taxon>Hexasterophora</taxon>
        <taxon>Lyssacinosida</taxon>
        <taxon>Leucopsacidae</taxon>
        <taxon>Oopsacas</taxon>
    </lineage>
</organism>
<dbReference type="InterPro" id="IPR000270">
    <property type="entry name" value="PB1_dom"/>
</dbReference>
<evidence type="ECO:0000256" key="1">
    <source>
        <dbReference type="ARBA" id="ARBA00022443"/>
    </source>
</evidence>
<feature type="domain" description="SH3" evidence="3">
    <location>
        <begin position="180"/>
        <end position="239"/>
    </location>
</feature>
<dbReference type="InterPro" id="IPR001683">
    <property type="entry name" value="PX_dom"/>
</dbReference>
<protein>
    <submittedName>
        <fullName evidence="5">Uncharacterized protein</fullName>
    </submittedName>
</protein>
<dbReference type="Pfam" id="PF00787">
    <property type="entry name" value="PX"/>
    <property type="match status" value="1"/>
</dbReference>
<dbReference type="GO" id="GO:0042554">
    <property type="term" value="P:superoxide anion generation"/>
    <property type="evidence" value="ECO:0007669"/>
    <property type="project" value="TreeGrafter"/>
</dbReference>
<dbReference type="SUPFAM" id="SSF54277">
    <property type="entry name" value="CAD &amp; PB1 domains"/>
    <property type="match status" value="1"/>
</dbReference>
<evidence type="ECO:0000259" key="4">
    <source>
        <dbReference type="PROSITE" id="PS50195"/>
    </source>
</evidence>
<dbReference type="Gene3D" id="3.10.20.90">
    <property type="entry name" value="Phosphatidylinositol 3-kinase Catalytic Subunit, Chain A, domain 1"/>
    <property type="match status" value="1"/>
</dbReference>
<dbReference type="PANTHER" id="PTHR15706:SF20">
    <property type="entry name" value="NEUTROPHIL CYTOSOL FACTOR 4"/>
    <property type="match status" value="1"/>
</dbReference>
<dbReference type="InterPro" id="IPR036028">
    <property type="entry name" value="SH3-like_dom_sf"/>
</dbReference>
<accession>A0AAV7JYZ5</accession>
<evidence type="ECO:0000256" key="2">
    <source>
        <dbReference type="PROSITE-ProRule" id="PRU00192"/>
    </source>
</evidence>
<dbReference type="GO" id="GO:0005737">
    <property type="term" value="C:cytoplasm"/>
    <property type="evidence" value="ECO:0007669"/>
    <property type="project" value="TreeGrafter"/>
</dbReference>
<evidence type="ECO:0000313" key="6">
    <source>
        <dbReference type="Proteomes" id="UP001165289"/>
    </source>
</evidence>
<dbReference type="AlphaFoldDB" id="A0AAV7JYZ5"/>
<dbReference type="EMBL" id="JAKMXF010000288">
    <property type="protein sequence ID" value="KAI6653231.1"/>
    <property type="molecule type" value="Genomic_DNA"/>
</dbReference>
<dbReference type="SUPFAM" id="SSF64268">
    <property type="entry name" value="PX domain"/>
    <property type="match status" value="1"/>
</dbReference>
<evidence type="ECO:0000259" key="3">
    <source>
        <dbReference type="PROSITE" id="PS50002"/>
    </source>
</evidence>
<dbReference type="Pfam" id="PF00564">
    <property type="entry name" value="PB1"/>
    <property type="match status" value="1"/>
</dbReference>
<dbReference type="PANTHER" id="PTHR15706">
    <property type="entry name" value="SH3 MULTIPLE DOMAIN"/>
    <property type="match status" value="1"/>
</dbReference>
<reference evidence="5 6" key="1">
    <citation type="journal article" date="2023" name="BMC Biol.">
        <title>The compact genome of the sponge Oopsacas minuta (Hexactinellida) is lacking key metazoan core genes.</title>
        <authorList>
            <person name="Santini S."/>
            <person name="Schenkelaars Q."/>
            <person name="Jourda C."/>
            <person name="Duchesne M."/>
            <person name="Belahbib H."/>
            <person name="Rocher C."/>
            <person name="Selva M."/>
            <person name="Riesgo A."/>
            <person name="Vervoort M."/>
            <person name="Leys S.P."/>
            <person name="Kodjabachian L."/>
            <person name="Le Bivic A."/>
            <person name="Borchiellini C."/>
            <person name="Claverie J.M."/>
            <person name="Renard E."/>
        </authorList>
    </citation>
    <scope>NUCLEOTIDE SEQUENCE [LARGE SCALE GENOMIC DNA]</scope>
    <source>
        <strain evidence="5">SPO-2</strain>
    </source>
</reference>
<dbReference type="SMART" id="SM00312">
    <property type="entry name" value="PX"/>
    <property type="match status" value="1"/>
</dbReference>
<dbReference type="Pfam" id="PF00018">
    <property type="entry name" value="SH3_1"/>
    <property type="match status" value="1"/>
</dbReference>
<dbReference type="GO" id="GO:0043020">
    <property type="term" value="C:NADPH oxidase complex"/>
    <property type="evidence" value="ECO:0007669"/>
    <property type="project" value="TreeGrafter"/>
</dbReference>
<keyword evidence="1 2" id="KW-0728">SH3 domain</keyword>